<feature type="non-terminal residue" evidence="1">
    <location>
        <position position="1"/>
    </location>
</feature>
<proteinExistence type="predicted"/>
<keyword evidence="2" id="KW-1185">Reference proteome</keyword>
<name>A0ACA9NGJ7_9GLOM</name>
<protein>
    <submittedName>
        <fullName evidence="1">12040_t:CDS:1</fullName>
    </submittedName>
</protein>
<evidence type="ECO:0000313" key="2">
    <source>
        <dbReference type="Proteomes" id="UP000789702"/>
    </source>
</evidence>
<reference evidence="1" key="1">
    <citation type="submission" date="2021-06" db="EMBL/GenBank/DDBJ databases">
        <authorList>
            <person name="Kallberg Y."/>
            <person name="Tangrot J."/>
            <person name="Rosling A."/>
        </authorList>
    </citation>
    <scope>NUCLEOTIDE SEQUENCE</scope>
    <source>
        <strain evidence="1">IL203A</strain>
    </source>
</reference>
<organism evidence="1 2">
    <name type="scientific">Dentiscutata heterogama</name>
    <dbReference type="NCBI Taxonomy" id="1316150"/>
    <lineage>
        <taxon>Eukaryota</taxon>
        <taxon>Fungi</taxon>
        <taxon>Fungi incertae sedis</taxon>
        <taxon>Mucoromycota</taxon>
        <taxon>Glomeromycotina</taxon>
        <taxon>Glomeromycetes</taxon>
        <taxon>Diversisporales</taxon>
        <taxon>Gigasporaceae</taxon>
        <taxon>Dentiscutata</taxon>
    </lineage>
</organism>
<accession>A0ACA9NGJ7</accession>
<evidence type="ECO:0000313" key="1">
    <source>
        <dbReference type="EMBL" id="CAG8653626.1"/>
    </source>
</evidence>
<sequence>KKDDLNNYSNKCDEDDLTANPSDANQEYNIDNIEDNKSDDNKQIE</sequence>
<dbReference type="Proteomes" id="UP000789702">
    <property type="component" value="Unassembled WGS sequence"/>
</dbReference>
<gene>
    <name evidence="1" type="ORF">DHETER_LOCUS9417</name>
</gene>
<dbReference type="EMBL" id="CAJVPU010016517">
    <property type="protein sequence ID" value="CAG8653626.1"/>
    <property type="molecule type" value="Genomic_DNA"/>
</dbReference>
<comment type="caution">
    <text evidence="1">The sequence shown here is derived from an EMBL/GenBank/DDBJ whole genome shotgun (WGS) entry which is preliminary data.</text>
</comment>